<feature type="transmembrane region" description="Helical" evidence="5">
    <location>
        <begin position="194"/>
        <end position="217"/>
    </location>
</feature>
<evidence type="ECO:0000259" key="7">
    <source>
        <dbReference type="PROSITE" id="PS51846"/>
    </source>
</evidence>
<evidence type="ECO:0000313" key="9">
    <source>
        <dbReference type="Proteomes" id="UP001054902"/>
    </source>
</evidence>
<protein>
    <recommendedName>
        <fullName evidence="7">CNNM transmembrane domain-containing protein</fullName>
    </recommendedName>
</protein>
<keyword evidence="2 5" id="KW-1133">Transmembrane helix</keyword>
<feature type="domain" description="CNNM transmembrane" evidence="7">
    <location>
        <begin position="104"/>
        <end position="289"/>
    </location>
</feature>
<dbReference type="EMBL" id="BLLK01000062">
    <property type="protein sequence ID" value="GFH58804.1"/>
    <property type="molecule type" value="Genomic_DNA"/>
</dbReference>
<keyword evidence="3" id="KW-0175">Coiled coil</keyword>
<evidence type="ECO:0000256" key="6">
    <source>
        <dbReference type="SAM" id="SignalP"/>
    </source>
</evidence>
<keyword evidence="2 5" id="KW-0812">Transmembrane</keyword>
<organism evidence="8 9">
    <name type="scientific">Chaetoceros tenuissimus</name>
    <dbReference type="NCBI Taxonomy" id="426638"/>
    <lineage>
        <taxon>Eukaryota</taxon>
        <taxon>Sar</taxon>
        <taxon>Stramenopiles</taxon>
        <taxon>Ochrophyta</taxon>
        <taxon>Bacillariophyta</taxon>
        <taxon>Coscinodiscophyceae</taxon>
        <taxon>Chaetocerotophycidae</taxon>
        <taxon>Chaetocerotales</taxon>
        <taxon>Chaetocerotaceae</taxon>
        <taxon>Chaetoceros</taxon>
    </lineage>
</organism>
<dbReference type="InterPro" id="IPR046342">
    <property type="entry name" value="CBS_dom_sf"/>
</dbReference>
<dbReference type="GO" id="GO:0016020">
    <property type="term" value="C:membrane"/>
    <property type="evidence" value="ECO:0007669"/>
    <property type="project" value="UniProtKB-UniRule"/>
</dbReference>
<keyword evidence="1" id="KW-0677">Repeat</keyword>
<dbReference type="InterPro" id="IPR002550">
    <property type="entry name" value="CNNM"/>
</dbReference>
<feature type="signal peptide" evidence="6">
    <location>
        <begin position="1"/>
        <end position="18"/>
    </location>
</feature>
<accession>A0AAD3HD42</accession>
<dbReference type="GO" id="GO:0005737">
    <property type="term" value="C:cytoplasm"/>
    <property type="evidence" value="ECO:0007669"/>
    <property type="project" value="TreeGrafter"/>
</dbReference>
<dbReference type="Pfam" id="PF01595">
    <property type="entry name" value="CNNM"/>
    <property type="match status" value="1"/>
</dbReference>
<dbReference type="GO" id="GO:0010960">
    <property type="term" value="P:magnesium ion homeostasis"/>
    <property type="evidence" value="ECO:0007669"/>
    <property type="project" value="InterPro"/>
</dbReference>
<sequence length="589" mass="67004">MKKCHFVLLLIPWACGEGAYLRENSKFISTHKNDRQYMDEDNFKSATLSINQIPQCICDEQDRRRTIEVADKAHEILQKAEEEIRQATDQTEIFLNDHTNLKNVNWSLWLNIIGCLVCIFCVAIISGLFLGLLTLDPLDLRILLKVSISDEEKSHAKTLLPIVEQHHLVLVTLLLMNGIAYETLPIFMDHLVPSWAAILLSVSVVLFFGEILPSAYFTGPDQLELATRLAPLMRVSLIFFYPFAYPLSKVLDHIVHGGETSAPIEARYNRDELTALIRIQYEERMKTIKSRLSRYDTQRRRKNPEEIILENAAPDSSWRSLKREIMEAVDARALEMEDDEDSEHIPDAMEQLNPPMIQEEVNMVEGALTLKTKVAFDVYTPLRKVYALPTKAVLDKKTVISIYANGYSRIPVYEERPNRYGDVPDRAGIVGIFMTRSLIVIDWDHERDIGSLELMKIPCVSPRMDLVSLTNLFQTGGSHMALVCAQPTLGNIAFDNDRPLPVEAGFMGIVTLEDVIEELLQDSVHDEIDVRDRDRAATTLTSWASKRLKKKRLMKMKNQTKTSPTKSLKALSPRNTNGLTTEKTPLLTK</sequence>
<keyword evidence="9" id="KW-1185">Reference proteome</keyword>
<evidence type="ECO:0000256" key="3">
    <source>
        <dbReference type="SAM" id="Coils"/>
    </source>
</evidence>
<feature type="region of interest" description="Disordered" evidence="4">
    <location>
        <begin position="551"/>
        <end position="589"/>
    </location>
</feature>
<feature type="compositionally biased region" description="Polar residues" evidence="4">
    <location>
        <begin position="573"/>
        <end position="583"/>
    </location>
</feature>
<dbReference type="SUPFAM" id="SSF54631">
    <property type="entry name" value="CBS-domain pair"/>
    <property type="match status" value="1"/>
</dbReference>
<feature type="chain" id="PRO_5041982881" description="CNNM transmembrane domain-containing protein" evidence="6">
    <location>
        <begin position="19"/>
        <end position="589"/>
    </location>
</feature>
<dbReference type="Gene3D" id="3.10.580.10">
    <property type="entry name" value="CBS-domain"/>
    <property type="match status" value="1"/>
</dbReference>
<comment type="caution">
    <text evidence="8">The sequence shown here is derived from an EMBL/GenBank/DDBJ whole genome shotgun (WGS) entry which is preliminary data.</text>
</comment>
<evidence type="ECO:0000256" key="4">
    <source>
        <dbReference type="SAM" id="MobiDB-lite"/>
    </source>
</evidence>
<dbReference type="PANTHER" id="PTHR12064">
    <property type="entry name" value="METAL TRANSPORTER CNNM"/>
    <property type="match status" value="1"/>
</dbReference>
<feature type="coiled-coil region" evidence="3">
    <location>
        <begin position="70"/>
        <end position="97"/>
    </location>
</feature>
<dbReference type="Proteomes" id="UP001054902">
    <property type="component" value="Unassembled WGS sequence"/>
</dbReference>
<dbReference type="GO" id="GO:0030026">
    <property type="term" value="P:intracellular manganese ion homeostasis"/>
    <property type="evidence" value="ECO:0007669"/>
    <property type="project" value="TreeGrafter"/>
</dbReference>
<gene>
    <name evidence="8" type="ORF">CTEN210_15280</name>
</gene>
<evidence type="ECO:0000256" key="5">
    <source>
        <dbReference type="SAM" id="Phobius"/>
    </source>
</evidence>
<feature type="transmembrane region" description="Helical" evidence="5">
    <location>
        <begin position="108"/>
        <end position="135"/>
    </location>
</feature>
<keyword evidence="2 5" id="KW-0472">Membrane</keyword>
<dbReference type="InterPro" id="IPR045095">
    <property type="entry name" value="ACDP"/>
</dbReference>
<feature type="transmembrane region" description="Helical" evidence="5">
    <location>
        <begin position="167"/>
        <end position="188"/>
    </location>
</feature>
<name>A0AAD3HD42_9STRA</name>
<evidence type="ECO:0000256" key="1">
    <source>
        <dbReference type="ARBA" id="ARBA00022737"/>
    </source>
</evidence>
<dbReference type="PANTHER" id="PTHR12064:SF97">
    <property type="entry name" value="METAL TRANSPORTER CNNM-5"/>
    <property type="match status" value="1"/>
</dbReference>
<evidence type="ECO:0000313" key="8">
    <source>
        <dbReference type="EMBL" id="GFH58804.1"/>
    </source>
</evidence>
<dbReference type="PROSITE" id="PS51846">
    <property type="entry name" value="CNNM"/>
    <property type="match status" value="1"/>
</dbReference>
<reference evidence="8 9" key="1">
    <citation type="journal article" date="2021" name="Sci. Rep.">
        <title>The genome of the diatom Chaetoceros tenuissimus carries an ancient integrated fragment of an extant virus.</title>
        <authorList>
            <person name="Hongo Y."/>
            <person name="Kimura K."/>
            <person name="Takaki Y."/>
            <person name="Yoshida Y."/>
            <person name="Baba S."/>
            <person name="Kobayashi G."/>
            <person name="Nagasaki K."/>
            <person name="Hano T."/>
            <person name="Tomaru Y."/>
        </authorList>
    </citation>
    <scope>NUCLEOTIDE SEQUENCE [LARGE SCALE GENOMIC DNA]</scope>
    <source>
        <strain evidence="8 9">NIES-3715</strain>
    </source>
</reference>
<dbReference type="AlphaFoldDB" id="A0AAD3HD42"/>
<proteinExistence type="predicted"/>
<evidence type="ECO:0000256" key="2">
    <source>
        <dbReference type="PROSITE-ProRule" id="PRU01193"/>
    </source>
</evidence>
<keyword evidence="6" id="KW-0732">Signal</keyword>